<name>A0A0S2DIN2_LYSEN</name>
<sequence>MIRACMIRVPLLVLSLLAPLGAGAYEPARTPIQAPVPAPAASAAVSVPSAAAAPAPATVAAPAPAPVASVPAAPASSAPAPVATAPTVVASKAVALPPMRFLASVAEEEIYTGLKSDPNFAALDKELVGSPLSLMVTHTLRPTAGGMAAGLLSAVLAGSTLGLIPMVSSERLVIKYDVMLNGRPLTGYTFERTATRAQNLWAVDAGGLGKAGMEWVKSTVPDAAAKIAKDPAVLALRQEMDFYFPPETVAARK</sequence>
<proteinExistence type="predicted"/>
<dbReference type="PATRIC" id="fig|69.6.peg.3009"/>
<feature type="signal peptide" evidence="1">
    <location>
        <begin position="1"/>
        <end position="24"/>
    </location>
</feature>
<gene>
    <name evidence="2" type="ORF">GLE_3049</name>
</gene>
<dbReference type="Proteomes" id="UP000061569">
    <property type="component" value="Chromosome"/>
</dbReference>
<evidence type="ECO:0008006" key="4">
    <source>
        <dbReference type="Google" id="ProtNLM"/>
    </source>
</evidence>
<evidence type="ECO:0000313" key="2">
    <source>
        <dbReference type="EMBL" id="ALN58396.1"/>
    </source>
</evidence>
<evidence type="ECO:0000256" key="1">
    <source>
        <dbReference type="SAM" id="SignalP"/>
    </source>
</evidence>
<dbReference type="AlphaFoldDB" id="A0A0S2DIN2"/>
<accession>A0A0S2DIN2</accession>
<organism evidence="2 3">
    <name type="scientific">Lysobacter enzymogenes</name>
    <dbReference type="NCBI Taxonomy" id="69"/>
    <lineage>
        <taxon>Bacteria</taxon>
        <taxon>Pseudomonadati</taxon>
        <taxon>Pseudomonadota</taxon>
        <taxon>Gammaproteobacteria</taxon>
        <taxon>Lysobacterales</taxon>
        <taxon>Lysobacteraceae</taxon>
        <taxon>Lysobacter</taxon>
    </lineage>
</organism>
<dbReference type="STRING" id="69.GLE_3049"/>
<dbReference type="EMBL" id="CP013140">
    <property type="protein sequence ID" value="ALN58396.1"/>
    <property type="molecule type" value="Genomic_DNA"/>
</dbReference>
<dbReference type="KEGG" id="lez:GLE_3049"/>
<reference evidence="2 3" key="1">
    <citation type="submission" date="2015-11" db="EMBL/GenBank/DDBJ databases">
        <title>Genome sequences of Lysobacter enzymogenes strain C3 and Lysobacter antibioticus ATCC 29479.</title>
        <authorList>
            <person name="Kobayashi D.Y."/>
        </authorList>
    </citation>
    <scope>NUCLEOTIDE SEQUENCE [LARGE SCALE GENOMIC DNA]</scope>
    <source>
        <strain evidence="2 3">C3</strain>
    </source>
</reference>
<protein>
    <recommendedName>
        <fullName evidence="4">Lipoprotein</fullName>
    </recommendedName>
</protein>
<evidence type="ECO:0000313" key="3">
    <source>
        <dbReference type="Proteomes" id="UP000061569"/>
    </source>
</evidence>
<feature type="chain" id="PRO_5006595647" description="Lipoprotein" evidence="1">
    <location>
        <begin position="25"/>
        <end position="253"/>
    </location>
</feature>
<keyword evidence="1" id="KW-0732">Signal</keyword>